<keyword evidence="2" id="KW-1185">Reference proteome</keyword>
<accession>A0A177B7V8</accession>
<reference evidence="1 2" key="1">
    <citation type="submission" date="2016-04" db="EMBL/GenBank/DDBJ databases">
        <title>The genome of Intoshia linei affirms orthonectids as highly simplified spiralians.</title>
        <authorList>
            <person name="Mikhailov K.V."/>
            <person name="Slusarev G.S."/>
            <person name="Nikitin M.A."/>
            <person name="Logacheva M.D."/>
            <person name="Penin A."/>
            <person name="Aleoshin V."/>
            <person name="Panchin Y.V."/>
        </authorList>
    </citation>
    <scope>NUCLEOTIDE SEQUENCE [LARGE SCALE GENOMIC DNA]</scope>
    <source>
        <strain evidence="1">Intl2013</strain>
        <tissue evidence="1">Whole animal</tissue>
    </source>
</reference>
<dbReference type="Proteomes" id="UP000078046">
    <property type="component" value="Unassembled WGS sequence"/>
</dbReference>
<evidence type="ECO:0000313" key="2">
    <source>
        <dbReference type="Proteomes" id="UP000078046"/>
    </source>
</evidence>
<comment type="caution">
    <text evidence="1">The sequence shown here is derived from an EMBL/GenBank/DDBJ whole genome shotgun (WGS) entry which is preliminary data.</text>
</comment>
<dbReference type="AlphaFoldDB" id="A0A177B7V8"/>
<name>A0A177B7V8_9BILA</name>
<evidence type="ECO:0000313" key="1">
    <source>
        <dbReference type="EMBL" id="OAF69661.1"/>
    </source>
</evidence>
<organism evidence="1 2">
    <name type="scientific">Intoshia linei</name>
    <dbReference type="NCBI Taxonomy" id="1819745"/>
    <lineage>
        <taxon>Eukaryota</taxon>
        <taxon>Metazoa</taxon>
        <taxon>Spiralia</taxon>
        <taxon>Lophotrochozoa</taxon>
        <taxon>Mesozoa</taxon>
        <taxon>Orthonectida</taxon>
        <taxon>Rhopaluridae</taxon>
        <taxon>Intoshia</taxon>
    </lineage>
</organism>
<dbReference type="EMBL" id="LWCA01000247">
    <property type="protein sequence ID" value="OAF69661.1"/>
    <property type="molecule type" value="Genomic_DNA"/>
</dbReference>
<protein>
    <submittedName>
        <fullName evidence="1">Uncharacterized protein</fullName>
    </submittedName>
</protein>
<proteinExistence type="predicted"/>
<gene>
    <name evidence="1" type="ORF">A3Q56_02600</name>
</gene>
<sequence>MAKIDDAEMSHPITIIQTGYLNVPTDEDSYINSSLDIKLAIINI</sequence>